<dbReference type="AlphaFoldDB" id="A0A9P6HMM6"/>
<dbReference type="EMBL" id="WIUZ02000002">
    <property type="protein sequence ID" value="KAF9790778.1"/>
    <property type="molecule type" value="Genomic_DNA"/>
</dbReference>
<organism evidence="2 3">
    <name type="scientific">Thelephora terrestris</name>
    <dbReference type="NCBI Taxonomy" id="56493"/>
    <lineage>
        <taxon>Eukaryota</taxon>
        <taxon>Fungi</taxon>
        <taxon>Dikarya</taxon>
        <taxon>Basidiomycota</taxon>
        <taxon>Agaricomycotina</taxon>
        <taxon>Agaricomycetes</taxon>
        <taxon>Thelephorales</taxon>
        <taxon>Thelephoraceae</taxon>
        <taxon>Thelephora</taxon>
    </lineage>
</organism>
<accession>A0A9P6HMM6</accession>
<feature type="compositionally biased region" description="Basic and acidic residues" evidence="1">
    <location>
        <begin position="167"/>
        <end position="189"/>
    </location>
</feature>
<feature type="compositionally biased region" description="Basic and acidic residues" evidence="1">
    <location>
        <begin position="239"/>
        <end position="248"/>
    </location>
</feature>
<keyword evidence="3" id="KW-1185">Reference proteome</keyword>
<sequence>MSPISRSLTKLALPPKLAANIASFGCFLVSAQLNPLLIPAAFIVGQTTSAATLAGNNSLEADTSQLGQNSTASGSGLRENVRVAFLQIRTGECYAATEEIESESESDDQDRTLLDSASRLAHQFQEFGVHDLSPTHHSTPTTSIRHGRTRSRVHFERQRSPVSGTQHEGRGSNRGSRDRGVGDPGEPPRRSAPRTPRRDGQDGWVTVDDINNLAESINQGYKRIISIIQADSHGNRNGVDLHPDRESNSARPTRRVPPVGSTRSPFENELSVGFLYSLWSLNY</sequence>
<proteinExistence type="predicted"/>
<reference evidence="2" key="1">
    <citation type="journal article" date="2020" name="Nat. Commun.">
        <title>Large-scale genome sequencing of mycorrhizal fungi provides insights into the early evolution of symbiotic traits.</title>
        <authorList>
            <person name="Miyauchi S."/>
            <person name="Kiss E."/>
            <person name="Kuo A."/>
            <person name="Drula E."/>
            <person name="Kohler A."/>
            <person name="Sanchez-Garcia M."/>
            <person name="Morin E."/>
            <person name="Andreopoulos B."/>
            <person name="Barry K.W."/>
            <person name="Bonito G."/>
            <person name="Buee M."/>
            <person name="Carver A."/>
            <person name="Chen C."/>
            <person name="Cichocki N."/>
            <person name="Clum A."/>
            <person name="Culley D."/>
            <person name="Crous P.W."/>
            <person name="Fauchery L."/>
            <person name="Girlanda M."/>
            <person name="Hayes R.D."/>
            <person name="Keri Z."/>
            <person name="LaButti K."/>
            <person name="Lipzen A."/>
            <person name="Lombard V."/>
            <person name="Magnuson J."/>
            <person name="Maillard F."/>
            <person name="Murat C."/>
            <person name="Nolan M."/>
            <person name="Ohm R.A."/>
            <person name="Pangilinan J."/>
            <person name="Pereira M.F."/>
            <person name="Perotto S."/>
            <person name="Peter M."/>
            <person name="Pfister S."/>
            <person name="Riley R."/>
            <person name="Sitrit Y."/>
            <person name="Stielow J.B."/>
            <person name="Szollosi G."/>
            <person name="Zifcakova L."/>
            <person name="Stursova M."/>
            <person name="Spatafora J.W."/>
            <person name="Tedersoo L."/>
            <person name="Vaario L.M."/>
            <person name="Yamada A."/>
            <person name="Yan M."/>
            <person name="Wang P."/>
            <person name="Xu J."/>
            <person name="Bruns T."/>
            <person name="Baldrian P."/>
            <person name="Vilgalys R."/>
            <person name="Dunand C."/>
            <person name="Henrissat B."/>
            <person name="Grigoriev I.V."/>
            <person name="Hibbett D."/>
            <person name="Nagy L.G."/>
            <person name="Martin F.M."/>
        </authorList>
    </citation>
    <scope>NUCLEOTIDE SEQUENCE</scope>
    <source>
        <strain evidence="2">UH-Tt-Lm1</strain>
    </source>
</reference>
<feature type="region of interest" description="Disordered" evidence="1">
    <location>
        <begin position="127"/>
        <end position="204"/>
    </location>
</feature>
<name>A0A9P6HMM6_9AGAM</name>
<dbReference type="Proteomes" id="UP000736335">
    <property type="component" value="Unassembled WGS sequence"/>
</dbReference>
<evidence type="ECO:0000313" key="3">
    <source>
        <dbReference type="Proteomes" id="UP000736335"/>
    </source>
</evidence>
<feature type="region of interest" description="Disordered" evidence="1">
    <location>
        <begin position="233"/>
        <end position="263"/>
    </location>
</feature>
<evidence type="ECO:0000256" key="1">
    <source>
        <dbReference type="SAM" id="MobiDB-lite"/>
    </source>
</evidence>
<comment type="caution">
    <text evidence="2">The sequence shown here is derived from an EMBL/GenBank/DDBJ whole genome shotgun (WGS) entry which is preliminary data.</text>
</comment>
<reference evidence="2" key="2">
    <citation type="submission" date="2020-11" db="EMBL/GenBank/DDBJ databases">
        <authorList>
            <consortium name="DOE Joint Genome Institute"/>
            <person name="Kuo A."/>
            <person name="Miyauchi S."/>
            <person name="Kiss E."/>
            <person name="Drula E."/>
            <person name="Kohler A."/>
            <person name="Sanchez-Garcia M."/>
            <person name="Andreopoulos B."/>
            <person name="Barry K.W."/>
            <person name="Bonito G."/>
            <person name="Buee M."/>
            <person name="Carver A."/>
            <person name="Chen C."/>
            <person name="Cichocki N."/>
            <person name="Clum A."/>
            <person name="Culley D."/>
            <person name="Crous P.W."/>
            <person name="Fauchery L."/>
            <person name="Girlanda M."/>
            <person name="Hayes R."/>
            <person name="Keri Z."/>
            <person name="Labutti K."/>
            <person name="Lipzen A."/>
            <person name="Lombard V."/>
            <person name="Magnuson J."/>
            <person name="Maillard F."/>
            <person name="Morin E."/>
            <person name="Murat C."/>
            <person name="Nolan M."/>
            <person name="Ohm R."/>
            <person name="Pangilinan J."/>
            <person name="Pereira M."/>
            <person name="Perotto S."/>
            <person name="Peter M."/>
            <person name="Riley R."/>
            <person name="Sitrit Y."/>
            <person name="Stielow B."/>
            <person name="Szollosi G."/>
            <person name="Zifcakova L."/>
            <person name="Stursova M."/>
            <person name="Spatafora J.W."/>
            <person name="Tedersoo L."/>
            <person name="Vaario L.-M."/>
            <person name="Yamada A."/>
            <person name="Yan M."/>
            <person name="Wang P."/>
            <person name="Xu J."/>
            <person name="Bruns T."/>
            <person name="Baldrian P."/>
            <person name="Vilgalys R."/>
            <person name="Henrissat B."/>
            <person name="Grigoriev I.V."/>
            <person name="Hibbett D."/>
            <person name="Nagy L.G."/>
            <person name="Martin F.M."/>
        </authorList>
    </citation>
    <scope>NUCLEOTIDE SEQUENCE</scope>
    <source>
        <strain evidence="2">UH-Tt-Lm1</strain>
    </source>
</reference>
<protein>
    <submittedName>
        <fullName evidence="2">Uncharacterized protein</fullName>
    </submittedName>
</protein>
<evidence type="ECO:0000313" key="2">
    <source>
        <dbReference type="EMBL" id="KAF9790778.1"/>
    </source>
</evidence>
<gene>
    <name evidence="2" type="ORF">BJ322DRAFT_1017420</name>
</gene>